<dbReference type="InterPro" id="IPR001509">
    <property type="entry name" value="Epimerase_deHydtase"/>
</dbReference>
<dbReference type="EMBL" id="LGUF01000007">
    <property type="protein sequence ID" value="KON86543.1"/>
    <property type="molecule type" value="Genomic_DNA"/>
</dbReference>
<reference evidence="4" key="1">
    <citation type="submission" date="2015-07" db="EMBL/GenBank/DDBJ databases">
        <title>Fjat-10036 dsm4.</title>
        <authorList>
            <person name="Liu B."/>
            <person name="Wang J."/>
            <person name="Zhu Y."/>
            <person name="Liu G."/>
            <person name="Chen Q."/>
            <person name="Chen Z."/>
            <person name="Lan J."/>
            <person name="Che J."/>
            <person name="Ge C."/>
            <person name="Shi H."/>
            <person name="Pan Z."/>
            <person name="Liu X."/>
        </authorList>
    </citation>
    <scope>NUCLEOTIDE SEQUENCE [LARGE SCALE GENOMIC DNA]</scope>
    <source>
        <strain evidence="4">DSM 4</strain>
    </source>
</reference>
<evidence type="ECO:0000259" key="2">
    <source>
        <dbReference type="Pfam" id="PF01370"/>
    </source>
</evidence>
<dbReference type="PANTHER" id="PTHR43000">
    <property type="entry name" value="DTDP-D-GLUCOSE 4,6-DEHYDRATASE-RELATED"/>
    <property type="match status" value="1"/>
</dbReference>
<evidence type="ECO:0000313" key="3">
    <source>
        <dbReference type="EMBL" id="KON86543.1"/>
    </source>
</evidence>
<dbReference type="Pfam" id="PF01370">
    <property type="entry name" value="Epimerase"/>
    <property type="match status" value="1"/>
</dbReference>
<dbReference type="PATRIC" id="fig|1459.3.peg.1422"/>
<gene>
    <name evidence="3" type="ORF">AF332_06680</name>
</gene>
<name>A0A0M0G9W7_SPOGL</name>
<sequence>MKVLLTGGAGFIGSHIAEELIKENYEVIILDSLVTGQEHNIPAGVKFYHIDICANLDPIFLAEKPDYVIHQAAQVSVSNSFVEPKFDGESNIIGTINLLNACVRYGTKKFIFASTAALYGNPKYLSIDEEHPVSPISFYGLSKLNAESYIKLFSDLYGLSYTILRYSNVYGMRQDKKGEAGVVAVFIEKILKKQTLNIFGDGLQTRDFVFVKDVAKANAAAILYGDNEIINISNHSQISIKDIVNELTELLQSEILPIYHEERGGDIRHSCLSNNKAFKLLKWEPQYTFLNGLRETVAYCQMKQVQLKA</sequence>
<dbReference type="OrthoDB" id="9771073at2"/>
<evidence type="ECO:0000256" key="1">
    <source>
        <dbReference type="ARBA" id="ARBA00007637"/>
    </source>
</evidence>
<dbReference type="RefSeq" id="WP_053433903.1">
    <property type="nucleotide sequence ID" value="NZ_LGUF01000007.1"/>
</dbReference>
<keyword evidence="4" id="KW-1185">Reference proteome</keyword>
<dbReference type="Gene3D" id="3.90.25.10">
    <property type="entry name" value="UDP-galactose 4-epimerase, domain 1"/>
    <property type="match status" value="1"/>
</dbReference>
<dbReference type="SUPFAM" id="SSF51735">
    <property type="entry name" value="NAD(P)-binding Rossmann-fold domains"/>
    <property type="match status" value="1"/>
</dbReference>
<organism evidence="3 4">
    <name type="scientific">Sporosarcina globispora</name>
    <name type="common">Bacillus globisporus</name>
    <dbReference type="NCBI Taxonomy" id="1459"/>
    <lineage>
        <taxon>Bacteria</taxon>
        <taxon>Bacillati</taxon>
        <taxon>Bacillota</taxon>
        <taxon>Bacilli</taxon>
        <taxon>Bacillales</taxon>
        <taxon>Caryophanaceae</taxon>
        <taxon>Sporosarcina</taxon>
    </lineage>
</organism>
<dbReference type="STRING" id="1459.AF332_06680"/>
<dbReference type="Proteomes" id="UP000037109">
    <property type="component" value="Unassembled WGS sequence"/>
</dbReference>
<proteinExistence type="inferred from homology"/>
<comment type="similarity">
    <text evidence="1">Belongs to the NAD(P)-dependent epimerase/dehydratase family.</text>
</comment>
<accession>A0A0M0G9W7</accession>
<dbReference type="AlphaFoldDB" id="A0A0M0G9W7"/>
<feature type="domain" description="NAD-dependent epimerase/dehydratase" evidence="2">
    <location>
        <begin position="3"/>
        <end position="232"/>
    </location>
</feature>
<protein>
    <submittedName>
        <fullName evidence="3">UDP-glucose 4-epimerase</fullName>
    </submittedName>
</protein>
<comment type="caution">
    <text evidence="3">The sequence shown here is derived from an EMBL/GenBank/DDBJ whole genome shotgun (WGS) entry which is preliminary data.</text>
</comment>
<evidence type="ECO:0000313" key="4">
    <source>
        <dbReference type="Proteomes" id="UP000037109"/>
    </source>
</evidence>
<dbReference type="Gene3D" id="3.40.50.720">
    <property type="entry name" value="NAD(P)-binding Rossmann-like Domain"/>
    <property type="match status" value="1"/>
</dbReference>
<dbReference type="InterPro" id="IPR036291">
    <property type="entry name" value="NAD(P)-bd_dom_sf"/>
</dbReference>